<reference evidence="2" key="1">
    <citation type="journal article" date="2019" name="Int. J. Syst. Evol. Microbiol.">
        <title>The Global Catalogue of Microorganisms (GCM) 10K type strain sequencing project: providing services to taxonomists for standard genome sequencing and annotation.</title>
        <authorList>
            <consortium name="The Broad Institute Genomics Platform"/>
            <consortium name="The Broad Institute Genome Sequencing Center for Infectious Disease"/>
            <person name="Wu L."/>
            <person name="Ma J."/>
        </authorList>
    </citation>
    <scope>NUCLEOTIDE SEQUENCE [LARGE SCALE GENOMIC DNA]</scope>
    <source>
        <strain evidence="2">KCTC 12861</strain>
    </source>
</reference>
<keyword evidence="2" id="KW-1185">Reference proteome</keyword>
<sequence length="61" mass="7160">MPVPTDSVVIGNAFSFHGQKVHIRGFVDDQVCYKVWRKTKRRWDYACEPLDIFSRFAEPSK</sequence>
<dbReference type="RefSeq" id="WP_189438687.1">
    <property type="nucleotide sequence ID" value="NZ_BMXE01000010.1"/>
</dbReference>
<organism evidence="1 2">
    <name type="scientific">Pseudovibrio japonicus</name>
    <dbReference type="NCBI Taxonomy" id="366534"/>
    <lineage>
        <taxon>Bacteria</taxon>
        <taxon>Pseudomonadati</taxon>
        <taxon>Pseudomonadota</taxon>
        <taxon>Alphaproteobacteria</taxon>
        <taxon>Hyphomicrobiales</taxon>
        <taxon>Stappiaceae</taxon>
        <taxon>Pseudovibrio</taxon>
    </lineage>
</organism>
<name>A0ABQ3ERV9_9HYPH</name>
<protein>
    <submittedName>
        <fullName evidence="1">Uncharacterized protein</fullName>
    </submittedName>
</protein>
<proteinExistence type="predicted"/>
<comment type="caution">
    <text evidence="1">The sequence shown here is derived from an EMBL/GenBank/DDBJ whole genome shotgun (WGS) entry which is preliminary data.</text>
</comment>
<evidence type="ECO:0000313" key="1">
    <source>
        <dbReference type="EMBL" id="GHB47597.1"/>
    </source>
</evidence>
<accession>A0ABQ3ERV9</accession>
<evidence type="ECO:0000313" key="2">
    <source>
        <dbReference type="Proteomes" id="UP000637980"/>
    </source>
</evidence>
<dbReference type="Proteomes" id="UP000637980">
    <property type="component" value="Unassembled WGS sequence"/>
</dbReference>
<dbReference type="EMBL" id="BMXE01000010">
    <property type="protein sequence ID" value="GHB47597.1"/>
    <property type="molecule type" value="Genomic_DNA"/>
</dbReference>
<gene>
    <name evidence="1" type="ORF">GCM10007094_41110</name>
</gene>